<organism evidence="1 2">
    <name type="scientific">Candidatus Bacteroides pullicola</name>
    <dbReference type="NCBI Taxonomy" id="2838475"/>
    <lineage>
        <taxon>Bacteria</taxon>
        <taxon>Pseudomonadati</taxon>
        <taxon>Bacteroidota</taxon>
        <taxon>Bacteroidia</taxon>
        <taxon>Bacteroidales</taxon>
        <taxon>Bacteroidaceae</taxon>
        <taxon>Bacteroides</taxon>
    </lineage>
</organism>
<dbReference type="Proteomes" id="UP000886851">
    <property type="component" value="Unassembled WGS sequence"/>
</dbReference>
<name>A0A9D2CKI5_9BACE</name>
<evidence type="ECO:0000313" key="2">
    <source>
        <dbReference type="Proteomes" id="UP000886851"/>
    </source>
</evidence>
<evidence type="ECO:0000313" key="1">
    <source>
        <dbReference type="EMBL" id="HIY89032.1"/>
    </source>
</evidence>
<sequence>MRFSRFNKTLSGVLLVLLVWGMGLSASAQDLRRYALFIDLPKGAHISGICLIRMEGDRGVMSVVNEFGVKAFDAVCPGAKGRVKLPYVMALLDKWYIRRVLSRDLSVLFRPDRRLPRRRTLERREDGTMVLTNRRHKITYRLKPLKDDAAE</sequence>
<protein>
    <submittedName>
        <fullName evidence="1">Uncharacterized protein</fullName>
    </submittedName>
</protein>
<comment type="caution">
    <text evidence="1">The sequence shown here is derived from an EMBL/GenBank/DDBJ whole genome shotgun (WGS) entry which is preliminary data.</text>
</comment>
<proteinExistence type="predicted"/>
<dbReference type="AlphaFoldDB" id="A0A9D2CKI5"/>
<accession>A0A9D2CKI5</accession>
<gene>
    <name evidence="1" type="ORF">H9824_10070</name>
</gene>
<reference evidence="1" key="2">
    <citation type="submission" date="2021-04" db="EMBL/GenBank/DDBJ databases">
        <authorList>
            <person name="Gilroy R."/>
        </authorList>
    </citation>
    <scope>NUCLEOTIDE SEQUENCE</scope>
    <source>
        <strain evidence="1">Gambia2-208</strain>
    </source>
</reference>
<dbReference type="EMBL" id="DXCV01000065">
    <property type="protein sequence ID" value="HIY89032.1"/>
    <property type="molecule type" value="Genomic_DNA"/>
</dbReference>
<reference evidence="1" key="1">
    <citation type="journal article" date="2021" name="PeerJ">
        <title>Extensive microbial diversity within the chicken gut microbiome revealed by metagenomics and culture.</title>
        <authorList>
            <person name="Gilroy R."/>
            <person name="Ravi A."/>
            <person name="Getino M."/>
            <person name="Pursley I."/>
            <person name="Horton D.L."/>
            <person name="Alikhan N.F."/>
            <person name="Baker D."/>
            <person name="Gharbi K."/>
            <person name="Hall N."/>
            <person name="Watson M."/>
            <person name="Adriaenssens E.M."/>
            <person name="Foster-Nyarko E."/>
            <person name="Jarju S."/>
            <person name="Secka A."/>
            <person name="Antonio M."/>
            <person name="Oren A."/>
            <person name="Chaudhuri R.R."/>
            <person name="La Ragione R."/>
            <person name="Hildebrand F."/>
            <person name="Pallen M.J."/>
        </authorList>
    </citation>
    <scope>NUCLEOTIDE SEQUENCE</scope>
    <source>
        <strain evidence="1">Gambia2-208</strain>
    </source>
</reference>